<dbReference type="InterPro" id="IPR043957">
    <property type="entry name" value="Vanin_C"/>
</dbReference>
<dbReference type="PANTHER" id="PTHR10609:SF14">
    <property type="entry name" value="BIOTINIDASE"/>
    <property type="match status" value="1"/>
</dbReference>
<dbReference type="Gene3D" id="3.60.110.10">
    <property type="entry name" value="Carbon-nitrogen hydrolase"/>
    <property type="match status" value="1"/>
</dbReference>
<dbReference type="Pfam" id="PF19018">
    <property type="entry name" value="Vanin_C"/>
    <property type="match status" value="1"/>
</dbReference>
<dbReference type="EMBL" id="JACMRX010000002">
    <property type="protein sequence ID" value="KAF7994674.1"/>
    <property type="molecule type" value="Genomic_DNA"/>
</dbReference>
<dbReference type="AlphaFoldDB" id="A0A834Y0H0"/>
<dbReference type="GO" id="GO:0016787">
    <property type="term" value="F:hydrolase activity"/>
    <property type="evidence" value="ECO:0007669"/>
    <property type="project" value="UniProtKB-KW"/>
</dbReference>
<organism evidence="5 6">
    <name type="scientific">Aphidius gifuensis</name>
    <name type="common">Parasitoid wasp</name>
    <dbReference type="NCBI Taxonomy" id="684658"/>
    <lineage>
        <taxon>Eukaryota</taxon>
        <taxon>Metazoa</taxon>
        <taxon>Ecdysozoa</taxon>
        <taxon>Arthropoda</taxon>
        <taxon>Hexapoda</taxon>
        <taxon>Insecta</taxon>
        <taxon>Pterygota</taxon>
        <taxon>Neoptera</taxon>
        <taxon>Endopterygota</taxon>
        <taxon>Hymenoptera</taxon>
        <taxon>Apocrita</taxon>
        <taxon>Ichneumonoidea</taxon>
        <taxon>Braconidae</taxon>
        <taxon>Aphidiinae</taxon>
        <taxon>Aphidius</taxon>
    </lineage>
</organism>
<proteinExistence type="inferred from homology"/>
<evidence type="ECO:0000256" key="3">
    <source>
        <dbReference type="SAM" id="SignalP"/>
    </source>
</evidence>
<keyword evidence="2" id="KW-0378">Hydrolase</keyword>
<protein>
    <recommendedName>
        <fullName evidence="4">CN hydrolase domain-containing protein</fullName>
    </recommendedName>
</protein>
<evidence type="ECO:0000313" key="6">
    <source>
        <dbReference type="Proteomes" id="UP000639338"/>
    </source>
</evidence>
<comment type="similarity">
    <text evidence="1">Belongs to the carbon-nitrogen hydrolase superfamily. BTD/VNN family.</text>
</comment>
<evidence type="ECO:0000256" key="1">
    <source>
        <dbReference type="ARBA" id="ARBA00008225"/>
    </source>
</evidence>
<reference evidence="5 6" key="1">
    <citation type="submission" date="2020-08" db="EMBL/GenBank/DDBJ databases">
        <title>Aphidius gifuensis genome sequencing and assembly.</title>
        <authorList>
            <person name="Du Z."/>
        </authorList>
    </citation>
    <scope>NUCLEOTIDE SEQUENCE [LARGE SCALE GENOMIC DNA]</scope>
    <source>
        <strain evidence="5">YNYX2018</strain>
        <tissue evidence="5">Adults</tissue>
    </source>
</reference>
<name>A0A834Y0H0_APHGI</name>
<dbReference type="Proteomes" id="UP000639338">
    <property type="component" value="Unassembled WGS sequence"/>
</dbReference>
<comment type="caution">
    <text evidence="5">The sequence shown here is derived from an EMBL/GenBank/DDBJ whole genome shotgun (WGS) entry which is preliminary data.</text>
</comment>
<gene>
    <name evidence="5" type="ORF">HCN44_004146</name>
</gene>
<feature type="chain" id="PRO_5032394333" description="CN hydrolase domain-containing protein" evidence="3">
    <location>
        <begin position="18"/>
        <end position="557"/>
    </location>
</feature>
<sequence>MISIGISYLCIVGVIFSARITLQASTPASPFYIGAAVEYHPVTTGGNGTFIANKNAQNYVKFLKTASEKDVDIIVFPENGLTSGEPDPPGGAAGLIAKSSYIPDPRESKVPCHDASSTVMQAVKDISCAAHRYGLYVVINIIEKVKCTGERCGANKDTHDFYNTNIVFDRAGTIIARYRKYNLFDEKFMNKTSRPELSIFKTDFNVTFGQFICFDILYETPALQLLREKKITDIIYSSHWFSELPFLTSSQIQTSWSFANNVNFLSSGLNSPSSGSGGSGIYAGKEGLLGRVWSEKRTNAIVISKISKVVNSRRSQPSNPIDTSTIHYSQNEITTINGTEPVTQQKLLKDDLAPYKTSVFKPNNGTQNLLLCDDDFCCNFTTKTSHNDALIKDANAKYYRYRFAVFKGVRGYGKKATAGVEVCGLIACTNDNQNSCNERFDINTIVIQPTIFNSIKITGNFTIGLNILRLPVSLTNDLQPLNTPDYSFIYGHINKTHASLKYTLTKPHGDLMTFAIYGRNFTADGQPKTSTSTIAQSSFYLMAIIAIGGLFINHNYV</sequence>
<dbReference type="Pfam" id="PF00795">
    <property type="entry name" value="CN_hydrolase"/>
    <property type="match status" value="1"/>
</dbReference>
<feature type="domain" description="CN hydrolase" evidence="4">
    <location>
        <begin position="32"/>
        <end position="308"/>
    </location>
</feature>
<feature type="signal peptide" evidence="3">
    <location>
        <begin position="1"/>
        <end position="17"/>
    </location>
</feature>
<keyword evidence="6" id="KW-1185">Reference proteome</keyword>
<dbReference type="InterPro" id="IPR040154">
    <property type="entry name" value="Biotinidase/VNN"/>
</dbReference>
<dbReference type="InterPro" id="IPR036526">
    <property type="entry name" value="C-N_Hydrolase_sf"/>
</dbReference>
<keyword evidence="3" id="KW-0732">Signal</keyword>
<evidence type="ECO:0000259" key="4">
    <source>
        <dbReference type="PROSITE" id="PS50263"/>
    </source>
</evidence>
<dbReference type="SUPFAM" id="SSF56317">
    <property type="entry name" value="Carbon-nitrogen hydrolase"/>
    <property type="match status" value="1"/>
</dbReference>
<dbReference type="PANTHER" id="PTHR10609">
    <property type="entry name" value="BIOTINIDASE-RELATED"/>
    <property type="match status" value="1"/>
</dbReference>
<dbReference type="InterPro" id="IPR003010">
    <property type="entry name" value="C-N_Hydrolase"/>
</dbReference>
<dbReference type="PROSITE" id="PS50263">
    <property type="entry name" value="CN_HYDROLASE"/>
    <property type="match status" value="1"/>
</dbReference>
<dbReference type="OrthoDB" id="10250282at2759"/>
<evidence type="ECO:0000256" key="2">
    <source>
        <dbReference type="ARBA" id="ARBA00022801"/>
    </source>
</evidence>
<accession>A0A834Y0H0</accession>
<evidence type="ECO:0000313" key="5">
    <source>
        <dbReference type="EMBL" id="KAF7994674.1"/>
    </source>
</evidence>